<keyword evidence="13" id="KW-1133">Transmembrane helix</keyword>
<dbReference type="UniPathway" id="UPA00756"/>
<evidence type="ECO:0000313" key="22">
    <source>
        <dbReference type="EMBL" id="PIK59667.1"/>
    </source>
</evidence>
<keyword evidence="17" id="KW-0325">Glycoprotein</keyword>
<keyword evidence="11" id="KW-0256">Endoplasmic reticulum</keyword>
<protein>
    <recommendedName>
        <fullName evidence="6">protein xylosyltransferase</fullName>
        <ecNumber evidence="6">2.4.2.26</ecNumber>
    </recommendedName>
    <alternativeName>
        <fullName evidence="18">Peptide O-xylosyltransferase</fullName>
    </alternativeName>
</protein>
<dbReference type="GO" id="GO:0050650">
    <property type="term" value="P:chondroitin sulfate proteoglycan biosynthetic process"/>
    <property type="evidence" value="ECO:0007669"/>
    <property type="project" value="TreeGrafter"/>
</dbReference>
<dbReference type="STRING" id="307972.A0A2G8LHD3"/>
<keyword evidence="12" id="KW-0735">Signal-anchor</keyword>
<evidence type="ECO:0000256" key="14">
    <source>
        <dbReference type="ARBA" id="ARBA00023034"/>
    </source>
</evidence>
<evidence type="ECO:0000256" key="13">
    <source>
        <dbReference type="ARBA" id="ARBA00022989"/>
    </source>
</evidence>
<evidence type="ECO:0000256" key="9">
    <source>
        <dbReference type="ARBA" id="ARBA00022692"/>
    </source>
</evidence>
<keyword evidence="8 22" id="KW-0808">Transferase</keyword>
<keyword evidence="15" id="KW-0472">Membrane</keyword>
<evidence type="ECO:0000256" key="8">
    <source>
        <dbReference type="ARBA" id="ARBA00022679"/>
    </source>
</evidence>
<evidence type="ECO:0000256" key="15">
    <source>
        <dbReference type="ARBA" id="ARBA00023136"/>
    </source>
</evidence>
<dbReference type="GO" id="GO:0030158">
    <property type="term" value="F:protein xylosyltransferase activity"/>
    <property type="evidence" value="ECO:0007669"/>
    <property type="project" value="UniProtKB-EC"/>
</dbReference>
<evidence type="ECO:0000256" key="1">
    <source>
        <dbReference type="ARBA" id="ARBA00004323"/>
    </source>
</evidence>
<evidence type="ECO:0000256" key="12">
    <source>
        <dbReference type="ARBA" id="ARBA00022968"/>
    </source>
</evidence>
<dbReference type="UniPathway" id="UPA00755"/>
<organism evidence="22 23">
    <name type="scientific">Stichopus japonicus</name>
    <name type="common">Sea cucumber</name>
    <dbReference type="NCBI Taxonomy" id="307972"/>
    <lineage>
        <taxon>Eukaryota</taxon>
        <taxon>Metazoa</taxon>
        <taxon>Echinodermata</taxon>
        <taxon>Eleutherozoa</taxon>
        <taxon>Echinozoa</taxon>
        <taxon>Holothuroidea</taxon>
        <taxon>Aspidochirotacea</taxon>
        <taxon>Aspidochirotida</taxon>
        <taxon>Stichopodidae</taxon>
        <taxon>Apostichopus</taxon>
    </lineage>
</organism>
<reference evidence="22 23" key="1">
    <citation type="journal article" date="2017" name="PLoS Biol.">
        <title>The sea cucumber genome provides insights into morphological evolution and visceral regeneration.</title>
        <authorList>
            <person name="Zhang X."/>
            <person name="Sun L."/>
            <person name="Yuan J."/>
            <person name="Sun Y."/>
            <person name="Gao Y."/>
            <person name="Zhang L."/>
            <person name="Li S."/>
            <person name="Dai H."/>
            <person name="Hamel J.F."/>
            <person name="Liu C."/>
            <person name="Yu Y."/>
            <person name="Liu S."/>
            <person name="Lin W."/>
            <person name="Guo K."/>
            <person name="Jin S."/>
            <person name="Xu P."/>
            <person name="Storey K.B."/>
            <person name="Huan P."/>
            <person name="Zhang T."/>
            <person name="Zhou Y."/>
            <person name="Zhang J."/>
            <person name="Lin C."/>
            <person name="Li X."/>
            <person name="Xing L."/>
            <person name="Huo D."/>
            <person name="Sun M."/>
            <person name="Wang L."/>
            <person name="Mercier A."/>
            <person name="Li F."/>
            <person name="Yang H."/>
            <person name="Xiang J."/>
        </authorList>
    </citation>
    <scope>NUCLEOTIDE SEQUENCE [LARGE SCALE GENOMIC DNA]</scope>
    <source>
        <strain evidence="22">Shaxun</strain>
        <tissue evidence="22">Muscle</tissue>
    </source>
</reference>
<evidence type="ECO:0000313" key="23">
    <source>
        <dbReference type="Proteomes" id="UP000230750"/>
    </source>
</evidence>
<evidence type="ECO:0000256" key="19">
    <source>
        <dbReference type="ARBA" id="ARBA00047847"/>
    </source>
</evidence>
<comment type="pathway">
    <text evidence="3">Glycan metabolism; chondroitin sulfate biosynthesis.</text>
</comment>
<comment type="catalytic activity">
    <reaction evidence="19">
        <text>UDP-alpha-D-xylose + L-seryl-[protein] = 3-O-(beta-D-xylosyl)-L-seryl-[protein] + UDP + H(+)</text>
        <dbReference type="Rhea" id="RHEA:50192"/>
        <dbReference type="Rhea" id="RHEA-COMP:9863"/>
        <dbReference type="Rhea" id="RHEA-COMP:12567"/>
        <dbReference type="ChEBI" id="CHEBI:15378"/>
        <dbReference type="ChEBI" id="CHEBI:29999"/>
        <dbReference type="ChEBI" id="CHEBI:57632"/>
        <dbReference type="ChEBI" id="CHEBI:58223"/>
        <dbReference type="ChEBI" id="CHEBI:132085"/>
        <dbReference type="EC" id="2.4.2.26"/>
    </reaction>
</comment>
<feature type="non-terminal residue" evidence="22">
    <location>
        <position position="313"/>
    </location>
</feature>
<keyword evidence="10" id="KW-0479">Metal-binding</keyword>
<dbReference type="EC" id="2.4.2.26" evidence="6"/>
<dbReference type="InterPro" id="IPR024448">
    <property type="entry name" value="XylT_C"/>
</dbReference>
<evidence type="ECO:0000256" key="20">
    <source>
        <dbReference type="SAM" id="SignalP"/>
    </source>
</evidence>
<comment type="subcellular location">
    <subcellularLocation>
        <location evidence="2">Endoplasmic reticulum membrane</location>
        <topology evidence="2">Single-pass type II membrane protein</topology>
    </subcellularLocation>
    <subcellularLocation>
        <location evidence="1">Golgi apparatus membrane</location>
        <topology evidence="1">Single-pass type II membrane protein</topology>
    </subcellularLocation>
</comment>
<keyword evidence="9" id="KW-0812">Transmembrane</keyword>
<dbReference type="Pfam" id="PF12529">
    <property type="entry name" value="Xylo_C"/>
    <property type="match status" value="1"/>
</dbReference>
<evidence type="ECO:0000256" key="7">
    <source>
        <dbReference type="ARBA" id="ARBA00022676"/>
    </source>
</evidence>
<evidence type="ECO:0000256" key="5">
    <source>
        <dbReference type="ARBA" id="ARBA00010195"/>
    </source>
</evidence>
<evidence type="ECO:0000256" key="6">
    <source>
        <dbReference type="ARBA" id="ARBA00011972"/>
    </source>
</evidence>
<keyword evidence="16" id="KW-1015">Disulfide bond</keyword>
<name>A0A2G8LHD3_STIJA</name>
<evidence type="ECO:0000256" key="16">
    <source>
        <dbReference type="ARBA" id="ARBA00023157"/>
    </source>
</evidence>
<sequence>MTPWRYATIWGGASLLSVYLQAMEDLLKMEDLQWDFIINLSESDFPIKTNAQLVKFLGHYRQNNFLKSHGRDESSHKGATQWNIYLNIYMTIATVKILSTDSPIYKKQGLDRTFIECDNHMWRIGDRKLPEGIVYDGGSDWFALNREYCQYLLTANNTMVNGLKEMFKYSLLPAESFFHLVLVNSEHCETLIDNNLHITNWKRKLGCQCQYKHIVDWCGCSPNVFKPEDFYKVKNSRPVYFSRKFEPVVSLAVINQVDTYLYNAYPMGTPGMNTYFQSIYHEEDTLTVASDGEMTTYRAFLRVLKETVNLNEQ</sequence>
<dbReference type="GO" id="GO:0015012">
    <property type="term" value="P:heparan sulfate proteoglycan biosynthetic process"/>
    <property type="evidence" value="ECO:0007669"/>
    <property type="project" value="UniProtKB-UniPathway"/>
</dbReference>
<keyword evidence="20" id="KW-0732">Signal</keyword>
<dbReference type="GO" id="GO:0046872">
    <property type="term" value="F:metal ion binding"/>
    <property type="evidence" value="ECO:0007669"/>
    <property type="project" value="UniProtKB-KW"/>
</dbReference>
<comment type="caution">
    <text evidence="22">The sequence shown here is derived from an EMBL/GenBank/DDBJ whole genome shotgun (WGS) entry which is preliminary data.</text>
</comment>
<evidence type="ECO:0000256" key="11">
    <source>
        <dbReference type="ARBA" id="ARBA00022824"/>
    </source>
</evidence>
<dbReference type="EMBL" id="MRZV01000076">
    <property type="protein sequence ID" value="PIK59667.1"/>
    <property type="molecule type" value="Genomic_DNA"/>
</dbReference>
<keyword evidence="14" id="KW-0333">Golgi apparatus</keyword>
<dbReference type="GO" id="GO:0005789">
    <property type="term" value="C:endoplasmic reticulum membrane"/>
    <property type="evidence" value="ECO:0007669"/>
    <property type="project" value="UniProtKB-SubCell"/>
</dbReference>
<comment type="pathway">
    <text evidence="4">Glycan metabolism; heparan sulfate biosynthesis.</text>
</comment>
<keyword evidence="7" id="KW-0328">Glycosyltransferase</keyword>
<feature type="domain" description="Xylosyltransferase C-terminal" evidence="21">
    <location>
        <begin position="258"/>
        <end position="307"/>
    </location>
</feature>
<evidence type="ECO:0000256" key="18">
    <source>
        <dbReference type="ARBA" id="ARBA00042865"/>
    </source>
</evidence>
<feature type="signal peptide" evidence="20">
    <location>
        <begin position="1"/>
        <end position="22"/>
    </location>
</feature>
<dbReference type="AlphaFoldDB" id="A0A2G8LHD3"/>
<dbReference type="Pfam" id="PF02485">
    <property type="entry name" value="Branch"/>
    <property type="match status" value="1"/>
</dbReference>
<dbReference type="InterPro" id="IPR003406">
    <property type="entry name" value="Glyco_trans_14"/>
</dbReference>
<dbReference type="PANTHER" id="PTHR46025:SF3">
    <property type="entry name" value="XYLOSYLTRANSFERASE OXT"/>
    <property type="match status" value="1"/>
</dbReference>
<dbReference type="PANTHER" id="PTHR46025">
    <property type="entry name" value="XYLOSYLTRANSFERASE OXT"/>
    <property type="match status" value="1"/>
</dbReference>
<evidence type="ECO:0000256" key="4">
    <source>
        <dbReference type="ARBA" id="ARBA00005093"/>
    </source>
</evidence>
<evidence type="ECO:0000256" key="3">
    <source>
        <dbReference type="ARBA" id="ARBA00004840"/>
    </source>
</evidence>
<dbReference type="Proteomes" id="UP000230750">
    <property type="component" value="Unassembled WGS sequence"/>
</dbReference>
<comment type="similarity">
    <text evidence="5">Belongs to the glycosyltransferase 14 family. XylT subfamily.</text>
</comment>
<feature type="chain" id="PRO_5013674694" description="protein xylosyltransferase" evidence="20">
    <location>
        <begin position="23"/>
        <end position="313"/>
    </location>
</feature>
<evidence type="ECO:0000256" key="2">
    <source>
        <dbReference type="ARBA" id="ARBA00004648"/>
    </source>
</evidence>
<proteinExistence type="inferred from homology"/>
<dbReference type="InterPro" id="IPR043538">
    <property type="entry name" value="XYLT"/>
</dbReference>
<dbReference type="GO" id="GO:0000139">
    <property type="term" value="C:Golgi membrane"/>
    <property type="evidence" value="ECO:0007669"/>
    <property type="project" value="UniProtKB-SubCell"/>
</dbReference>
<evidence type="ECO:0000256" key="10">
    <source>
        <dbReference type="ARBA" id="ARBA00022723"/>
    </source>
</evidence>
<dbReference type="OrthoDB" id="2019572at2759"/>
<evidence type="ECO:0000256" key="17">
    <source>
        <dbReference type="ARBA" id="ARBA00023180"/>
    </source>
</evidence>
<accession>A0A2G8LHD3</accession>
<keyword evidence="23" id="KW-1185">Reference proteome</keyword>
<evidence type="ECO:0000259" key="21">
    <source>
        <dbReference type="Pfam" id="PF12529"/>
    </source>
</evidence>
<gene>
    <name evidence="22" type="ORF">BSL78_03398</name>
</gene>